<dbReference type="VEuPathDB" id="VectorBase:AEPI005181"/>
<dbReference type="EnsemblMetazoa" id="AEPI005181-RA">
    <property type="protein sequence ID" value="AEPI005181-PA"/>
    <property type="gene ID" value="AEPI005181"/>
</dbReference>
<dbReference type="PANTHER" id="PTHR13103">
    <property type="entry name" value="SCHWANNOMIN INTERACTING PROTEIN 1"/>
    <property type="match status" value="1"/>
</dbReference>
<proteinExistence type="predicted"/>
<feature type="compositionally biased region" description="Acidic residues" evidence="3">
    <location>
        <begin position="36"/>
        <end position="50"/>
    </location>
</feature>
<dbReference type="GO" id="GO:0035332">
    <property type="term" value="P:positive regulation of hippo signaling"/>
    <property type="evidence" value="ECO:0007669"/>
    <property type="project" value="TreeGrafter"/>
</dbReference>
<evidence type="ECO:0000259" key="4">
    <source>
        <dbReference type="Pfam" id="PF10148"/>
    </source>
</evidence>
<dbReference type="STRING" id="199890.A0A182PE26"/>
<feature type="compositionally biased region" description="Basic and acidic residues" evidence="3">
    <location>
        <begin position="51"/>
        <end position="66"/>
    </location>
</feature>
<feature type="domain" description="Schwannomin interacting protein 1 C-terminal" evidence="4">
    <location>
        <begin position="508"/>
        <end position="677"/>
    </location>
</feature>
<keyword evidence="1 2" id="KW-0175">Coiled coil</keyword>
<evidence type="ECO:0000256" key="3">
    <source>
        <dbReference type="SAM" id="MobiDB-lite"/>
    </source>
</evidence>
<name>A0A182PE26_9DIPT</name>
<feature type="region of interest" description="Disordered" evidence="3">
    <location>
        <begin position="213"/>
        <end position="271"/>
    </location>
</feature>
<feature type="region of interest" description="Disordered" evidence="3">
    <location>
        <begin position="26"/>
        <end position="90"/>
    </location>
</feature>
<evidence type="ECO:0000313" key="6">
    <source>
        <dbReference type="Proteomes" id="UP000075885"/>
    </source>
</evidence>
<dbReference type="PANTHER" id="PTHR13103:SF2">
    <property type="entry name" value="IQCJ-SCHIP1 READTHROUGH TRANSCRIPT PROTEIN-RELATED"/>
    <property type="match status" value="1"/>
</dbReference>
<feature type="compositionally biased region" description="Low complexity" evidence="3">
    <location>
        <begin position="360"/>
        <end position="375"/>
    </location>
</feature>
<organism evidence="5 6">
    <name type="scientific">Anopheles epiroticus</name>
    <dbReference type="NCBI Taxonomy" id="199890"/>
    <lineage>
        <taxon>Eukaryota</taxon>
        <taxon>Metazoa</taxon>
        <taxon>Ecdysozoa</taxon>
        <taxon>Arthropoda</taxon>
        <taxon>Hexapoda</taxon>
        <taxon>Insecta</taxon>
        <taxon>Pterygota</taxon>
        <taxon>Neoptera</taxon>
        <taxon>Endopterygota</taxon>
        <taxon>Diptera</taxon>
        <taxon>Nematocera</taxon>
        <taxon>Culicoidea</taxon>
        <taxon>Culicidae</taxon>
        <taxon>Anophelinae</taxon>
        <taxon>Anopheles</taxon>
    </lineage>
</organism>
<dbReference type="InterPro" id="IPR015649">
    <property type="entry name" value="SCHIP_1_C"/>
</dbReference>
<feature type="coiled-coil region" evidence="2">
    <location>
        <begin position="621"/>
        <end position="648"/>
    </location>
</feature>
<accession>A0A182PE26</accession>
<dbReference type="InterPro" id="IPR039045">
    <property type="entry name" value="SCHIP_1"/>
</dbReference>
<evidence type="ECO:0000256" key="2">
    <source>
        <dbReference type="SAM" id="Coils"/>
    </source>
</evidence>
<keyword evidence="6" id="KW-1185">Reference proteome</keyword>
<reference evidence="5" key="2">
    <citation type="submission" date="2020-05" db="UniProtKB">
        <authorList>
            <consortium name="EnsemblMetazoa"/>
        </authorList>
    </citation>
    <scope>IDENTIFICATION</scope>
    <source>
        <strain evidence="5">Epiroticus2</strain>
    </source>
</reference>
<evidence type="ECO:0000313" key="5">
    <source>
        <dbReference type="EnsemblMetazoa" id="AEPI005181-PA"/>
    </source>
</evidence>
<sequence>MCTRIRKGIINPNYPGFQSLAYTLNDDNFDYSSENPSDDDEDSYVSESDDNELKQHERKEENRREEPGDENGNSYDRGTNGSASEHGMNLNSFMDIPKVSATLYQHSSSTAAFEPETEFFPPDSPFHRTRMRLIPTGRSNSPALTTAMFGTELEKLDSAMVYACTPPDIVLQHSYEHRTSVFGSSKELAKSTLEHASSQKPDLIPEQQSVEQGTLPPLQNDRSEQDHSVKPLTDGLENVVTKTEHNANENESEEDDDEQDIEGNNRSPPSPAIELLRAVDQFSISDGNYVGNPFEQQTILPPDQVLDETIQCYDGLVTDEPLSDDSEQESEEEAEFEYKPYNGPDSSSRNTYATSPSDVPASIGDSGDSAGSSPGEVQYHLVDDCSNQTVQITRSRQSTEQSPTNHHYHLLQQYATSVGVDYCANTSEDGREINCNDYYDSSPGQHAQTDFAQFERQYSARSERAAVIRSQTIAMEYSDPRPTRLNLARRDTETAQTAADMSPSTFQDKTTFDKPQTLSTETVVPARQYQKVPKVNPFCEALLQDNDTYDFFTKQAKLQIEARMALCQAKDMAHMQMEIEKRSLPLSPVTRVIHTAVEKAGLCLAPDKRRLSRYYLTRLNVSQLQTILTELQGHAEVLNEELVELLMERDELHISQDATLIDIEDLSRYLCAKEQTIMHAERQRKSHYWNSTRTAAHLQPHQKQPSLPQPAIRSTCGSAIPAYRYH</sequence>
<dbReference type="Pfam" id="PF10148">
    <property type="entry name" value="SCHIP-1_C"/>
    <property type="match status" value="1"/>
</dbReference>
<reference evidence="6" key="1">
    <citation type="submission" date="2013-03" db="EMBL/GenBank/DDBJ databases">
        <title>The Genome Sequence of Anopheles epiroticus epiroticus2.</title>
        <authorList>
            <consortium name="The Broad Institute Genomics Platform"/>
            <person name="Neafsey D.E."/>
            <person name="Howell P."/>
            <person name="Walker B."/>
            <person name="Young S.K."/>
            <person name="Zeng Q."/>
            <person name="Gargeya S."/>
            <person name="Fitzgerald M."/>
            <person name="Haas B."/>
            <person name="Abouelleil A."/>
            <person name="Allen A.W."/>
            <person name="Alvarado L."/>
            <person name="Arachchi H.M."/>
            <person name="Berlin A.M."/>
            <person name="Chapman S.B."/>
            <person name="Gainer-Dewar J."/>
            <person name="Goldberg J."/>
            <person name="Griggs A."/>
            <person name="Gujja S."/>
            <person name="Hansen M."/>
            <person name="Howarth C."/>
            <person name="Imamovic A."/>
            <person name="Ireland A."/>
            <person name="Larimer J."/>
            <person name="McCowan C."/>
            <person name="Murphy C."/>
            <person name="Pearson M."/>
            <person name="Poon T.W."/>
            <person name="Priest M."/>
            <person name="Roberts A."/>
            <person name="Saif S."/>
            <person name="Shea T."/>
            <person name="Sisk P."/>
            <person name="Sykes S."/>
            <person name="Wortman J."/>
            <person name="Nusbaum C."/>
            <person name="Birren B."/>
        </authorList>
    </citation>
    <scope>NUCLEOTIDE SEQUENCE [LARGE SCALE GENOMIC DNA]</scope>
    <source>
        <strain evidence="6">Epiroticus2</strain>
    </source>
</reference>
<feature type="compositionally biased region" description="Polar residues" evidence="3">
    <location>
        <begin position="344"/>
        <end position="357"/>
    </location>
</feature>
<feature type="compositionally biased region" description="Polar residues" evidence="3">
    <location>
        <begin position="71"/>
        <end position="83"/>
    </location>
</feature>
<dbReference type="GO" id="GO:0005886">
    <property type="term" value="C:plasma membrane"/>
    <property type="evidence" value="ECO:0007669"/>
    <property type="project" value="TreeGrafter"/>
</dbReference>
<dbReference type="Proteomes" id="UP000075885">
    <property type="component" value="Unassembled WGS sequence"/>
</dbReference>
<protein>
    <submittedName>
        <fullName evidence="5">SCHIP-1 domain-containing protein</fullName>
    </submittedName>
</protein>
<feature type="compositionally biased region" description="Acidic residues" evidence="3">
    <location>
        <begin position="321"/>
        <end position="335"/>
    </location>
</feature>
<feature type="region of interest" description="Disordered" evidence="3">
    <location>
        <begin position="318"/>
        <end position="378"/>
    </location>
</feature>
<feature type="compositionally biased region" description="Acidic residues" evidence="3">
    <location>
        <begin position="250"/>
        <end position="261"/>
    </location>
</feature>
<dbReference type="GO" id="GO:0030054">
    <property type="term" value="C:cell junction"/>
    <property type="evidence" value="ECO:0007669"/>
    <property type="project" value="TreeGrafter"/>
</dbReference>
<dbReference type="AlphaFoldDB" id="A0A182PE26"/>
<evidence type="ECO:0000256" key="1">
    <source>
        <dbReference type="ARBA" id="ARBA00023054"/>
    </source>
</evidence>